<feature type="domain" description="Topoisomerase 6 subunit A/Spo11 TOPRIM" evidence="1">
    <location>
        <begin position="23"/>
        <end position="130"/>
    </location>
</feature>
<sequence>MDSVRKDTETVRKPRSDRVPRFYALVDCDPDGMSIMSTYKYGSMAHASQNAKLNVPSIRWLGLRTSDVVAGTQSDDTLLPLTARDRKKALAMLSSHPVWGPNGPELEWRAELQQMLMLNMKAELETLYSRNGGLEQWLNDKMTCMA</sequence>
<dbReference type="PANTHER" id="PTHR10848">
    <property type="entry name" value="MEIOTIC RECOMBINATION PROTEIN SPO11"/>
    <property type="match status" value="1"/>
</dbReference>
<dbReference type="GO" id="GO:0042138">
    <property type="term" value="P:meiotic DNA double-strand break formation"/>
    <property type="evidence" value="ECO:0007669"/>
    <property type="project" value="TreeGrafter"/>
</dbReference>
<dbReference type="InterPro" id="IPR034136">
    <property type="entry name" value="TOPRIM_Topo6A/Spo11"/>
</dbReference>
<keyword evidence="3" id="KW-1185">Reference proteome</keyword>
<evidence type="ECO:0000313" key="3">
    <source>
        <dbReference type="Proteomes" id="UP001194746"/>
    </source>
</evidence>
<dbReference type="GO" id="GO:0000228">
    <property type="term" value="C:nuclear chromosome"/>
    <property type="evidence" value="ECO:0007669"/>
    <property type="project" value="TreeGrafter"/>
</dbReference>
<evidence type="ECO:0000313" key="2">
    <source>
        <dbReference type="EMBL" id="KAF9885620.1"/>
    </source>
</evidence>
<dbReference type="GO" id="GO:0003918">
    <property type="term" value="F:DNA topoisomerase type II (double strand cut, ATP-hydrolyzing) activity"/>
    <property type="evidence" value="ECO:0007669"/>
    <property type="project" value="InterPro"/>
</dbReference>
<dbReference type="GO" id="GO:0000706">
    <property type="term" value="P:meiotic DNA double-strand break processing"/>
    <property type="evidence" value="ECO:0007669"/>
    <property type="project" value="TreeGrafter"/>
</dbReference>
<dbReference type="GO" id="GO:0003677">
    <property type="term" value="F:DNA binding"/>
    <property type="evidence" value="ECO:0007669"/>
    <property type="project" value="InterPro"/>
</dbReference>
<proteinExistence type="predicted"/>
<name>A0AAD4CFM3_ASPNN</name>
<reference evidence="2" key="2">
    <citation type="submission" date="2020-02" db="EMBL/GenBank/DDBJ databases">
        <authorList>
            <person name="Gilchrist C.L.M."/>
            <person name="Chooi Y.-H."/>
        </authorList>
    </citation>
    <scope>NUCLEOTIDE SEQUENCE</scope>
    <source>
        <strain evidence="2">MST-FP2251</strain>
    </source>
</reference>
<evidence type="ECO:0000259" key="1">
    <source>
        <dbReference type="Pfam" id="PF21180"/>
    </source>
</evidence>
<reference evidence="2" key="1">
    <citation type="journal article" date="2019" name="Beilstein J. Org. Chem.">
        <title>Nanangenines: drimane sesquiterpenoids as the dominant metabolite cohort of a novel Australian fungus, Aspergillus nanangensis.</title>
        <authorList>
            <person name="Lacey H.J."/>
            <person name="Gilchrist C.L.M."/>
            <person name="Crombie A."/>
            <person name="Kalaitzis J.A."/>
            <person name="Vuong D."/>
            <person name="Rutledge P.J."/>
            <person name="Turner P."/>
            <person name="Pitt J.I."/>
            <person name="Lacey E."/>
            <person name="Chooi Y.H."/>
            <person name="Piggott A.M."/>
        </authorList>
    </citation>
    <scope>NUCLEOTIDE SEQUENCE</scope>
    <source>
        <strain evidence="2">MST-FP2251</strain>
    </source>
</reference>
<dbReference type="Proteomes" id="UP001194746">
    <property type="component" value="Unassembled WGS sequence"/>
</dbReference>
<dbReference type="AlphaFoldDB" id="A0AAD4CFM3"/>
<protein>
    <recommendedName>
        <fullName evidence="1">Topoisomerase 6 subunit A/Spo11 TOPRIM domain-containing protein</fullName>
    </recommendedName>
</protein>
<dbReference type="CDD" id="cd00223">
    <property type="entry name" value="TOPRIM_TopoIIB_SPO"/>
    <property type="match status" value="1"/>
</dbReference>
<accession>A0AAD4CFM3</accession>
<organism evidence="2 3">
    <name type="scientific">Aspergillus nanangensis</name>
    <dbReference type="NCBI Taxonomy" id="2582783"/>
    <lineage>
        <taxon>Eukaryota</taxon>
        <taxon>Fungi</taxon>
        <taxon>Dikarya</taxon>
        <taxon>Ascomycota</taxon>
        <taxon>Pezizomycotina</taxon>
        <taxon>Eurotiomycetes</taxon>
        <taxon>Eurotiomycetidae</taxon>
        <taxon>Eurotiales</taxon>
        <taxon>Aspergillaceae</taxon>
        <taxon>Aspergillus</taxon>
        <taxon>Aspergillus subgen. Circumdati</taxon>
    </lineage>
</organism>
<dbReference type="Gene3D" id="3.40.1360.10">
    <property type="match status" value="1"/>
</dbReference>
<dbReference type="SUPFAM" id="SSF56726">
    <property type="entry name" value="DNA topoisomerase IV, alpha subunit"/>
    <property type="match status" value="1"/>
</dbReference>
<dbReference type="Pfam" id="PF21180">
    <property type="entry name" value="TOP6A-Spo11_Toprim"/>
    <property type="match status" value="1"/>
</dbReference>
<gene>
    <name evidence="2" type="ORF">FE257_012711</name>
</gene>
<comment type="caution">
    <text evidence="2">The sequence shown here is derived from an EMBL/GenBank/DDBJ whole genome shotgun (WGS) entry which is preliminary data.</text>
</comment>
<dbReference type="InterPro" id="IPR036078">
    <property type="entry name" value="Spo11/TopoVI_A_sf"/>
</dbReference>
<dbReference type="EMBL" id="VCAU01000092">
    <property type="protein sequence ID" value="KAF9885620.1"/>
    <property type="molecule type" value="Genomic_DNA"/>
</dbReference>
<dbReference type="InterPro" id="IPR002815">
    <property type="entry name" value="Spo11/TopoVI_A"/>
</dbReference>
<dbReference type="GO" id="GO:0007131">
    <property type="term" value="P:reciprocal meiotic recombination"/>
    <property type="evidence" value="ECO:0007669"/>
    <property type="project" value="TreeGrafter"/>
</dbReference>
<dbReference type="PANTHER" id="PTHR10848:SF0">
    <property type="entry name" value="MEIOTIC RECOMBINATION PROTEIN SPO11"/>
    <property type="match status" value="1"/>
</dbReference>